<dbReference type="EMBL" id="WELI01000008">
    <property type="protein sequence ID" value="KAB7728392.1"/>
    <property type="molecule type" value="Genomic_DNA"/>
</dbReference>
<proteinExistence type="predicted"/>
<name>A0A7J5TVY3_9BACT</name>
<dbReference type="RefSeq" id="WP_152125742.1">
    <property type="nucleotide sequence ID" value="NZ_WELI01000008.1"/>
</dbReference>
<accession>A0A7J5TVY3</accession>
<reference evidence="2 3" key="1">
    <citation type="submission" date="2019-10" db="EMBL/GenBank/DDBJ databases">
        <title>Rudanella paleaurantiibacter sp. nov., isolated from sludge.</title>
        <authorList>
            <person name="Xu S.Q."/>
        </authorList>
    </citation>
    <scope>NUCLEOTIDE SEQUENCE [LARGE SCALE GENOMIC DNA]</scope>
    <source>
        <strain evidence="2 3">HX-22-17</strain>
    </source>
</reference>
<organism evidence="2 3">
    <name type="scientific">Rudanella paleaurantiibacter</name>
    <dbReference type="NCBI Taxonomy" id="2614655"/>
    <lineage>
        <taxon>Bacteria</taxon>
        <taxon>Pseudomonadati</taxon>
        <taxon>Bacteroidota</taxon>
        <taxon>Cytophagia</taxon>
        <taxon>Cytophagales</taxon>
        <taxon>Cytophagaceae</taxon>
        <taxon>Rudanella</taxon>
    </lineage>
</organism>
<sequence length="288" mass="31753">MKKIYILLSLLILSTVLPGCKKDPPAVRNSLNIVLSDSLNVEYDDDNVSRIPESIRELCAVISADEKQCTKTYILDPTLVRPDQTSTFSMKTTIEKGGTKKTGSPTVIGKLISKNFDELEVPKVFANPARSGTADSLTRWLIKNAKNDSILVYSNSFNEYRLGKKSYRVFSNVDDIRTYIQKVLCANDRANFTVLYNPPAPIPHNPPPPPDPPTPVQPEPPGATGGNNNTGSKKEVGSRIITKVKTEIPYGICNYETHTLHEKVLDENGNVQFGKVLVVNCKACGYGR</sequence>
<dbReference type="AlphaFoldDB" id="A0A7J5TVY3"/>
<protein>
    <submittedName>
        <fullName evidence="2">Uncharacterized protein</fullName>
    </submittedName>
</protein>
<dbReference type="Proteomes" id="UP000488299">
    <property type="component" value="Unassembled WGS sequence"/>
</dbReference>
<evidence type="ECO:0000313" key="2">
    <source>
        <dbReference type="EMBL" id="KAB7728392.1"/>
    </source>
</evidence>
<keyword evidence="3" id="KW-1185">Reference proteome</keyword>
<feature type="region of interest" description="Disordered" evidence="1">
    <location>
        <begin position="197"/>
        <end position="237"/>
    </location>
</feature>
<comment type="caution">
    <text evidence="2">The sequence shown here is derived from an EMBL/GenBank/DDBJ whole genome shotgun (WGS) entry which is preliminary data.</text>
</comment>
<evidence type="ECO:0000256" key="1">
    <source>
        <dbReference type="SAM" id="MobiDB-lite"/>
    </source>
</evidence>
<evidence type="ECO:0000313" key="3">
    <source>
        <dbReference type="Proteomes" id="UP000488299"/>
    </source>
</evidence>
<gene>
    <name evidence="2" type="ORF">F5984_18645</name>
</gene>
<feature type="compositionally biased region" description="Pro residues" evidence="1">
    <location>
        <begin position="198"/>
        <end position="221"/>
    </location>
</feature>